<dbReference type="GO" id="GO:0004497">
    <property type="term" value="F:monooxygenase activity"/>
    <property type="evidence" value="ECO:0007669"/>
    <property type="project" value="InterPro"/>
</dbReference>
<dbReference type="Gene3D" id="1.10.630.10">
    <property type="entry name" value="Cytochrome P450"/>
    <property type="match status" value="1"/>
</dbReference>
<evidence type="ECO:0000256" key="1">
    <source>
        <dbReference type="ARBA" id="ARBA00022723"/>
    </source>
</evidence>
<dbReference type="OrthoDB" id="1470350at2759"/>
<reference evidence="3" key="1">
    <citation type="submission" date="2016-03" db="EMBL/GenBank/DDBJ databases">
        <title>Updated assembly of Pseudogymnoascus destructans, the fungus causing white-nose syndrome of bats.</title>
        <authorList>
            <person name="Palmer J.M."/>
            <person name="Drees K.P."/>
            <person name="Foster J.T."/>
            <person name="Lindner D.L."/>
        </authorList>
    </citation>
    <scope>NUCLEOTIDE SEQUENCE [LARGE SCALE GENOMIC DNA]</scope>
    <source>
        <strain evidence="3">20631-21</strain>
    </source>
</reference>
<gene>
    <name evidence="3" type="ORF">VC83_07980</name>
</gene>
<dbReference type="Proteomes" id="UP000077154">
    <property type="component" value="Unassembled WGS sequence"/>
</dbReference>
<dbReference type="GO" id="GO:0005506">
    <property type="term" value="F:iron ion binding"/>
    <property type="evidence" value="ECO:0007669"/>
    <property type="project" value="InterPro"/>
</dbReference>
<dbReference type="InterPro" id="IPR036396">
    <property type="entry name" value="Cyt_P450_sf"/>
</dbReference>
<dbReference type="GeneID" id="36291023"/>
<dbReference type="PROSITE" id="PS00086">
    <property type="entry name" value="CYTOCHROME_P450"/>
    <property type="match status" value="1"/>
</dbReference>
<dbReference type="EMBL" id="KV441406">
    <property type="protein sequence ID" value="OAF56019.2"/>
    <property type="molecule type" value="Genomic_DNA"/>
</dbReference>
<sequence length="116" mass="12587">MGQGCGALSPRMGLSEENRRMEKYLVHFGQGHRACIGKIQALIAMWKAAVAILRRYKLVHADGSGAETSLQGFDIGPLGFYLELLHEILNGIKGLGMLAVRAASGLSWVKDASFRT</sequence>
<proteinExistence type="predicted"/>
<keyword evidence="2" id="KW-0408">Iron</keyword>
<dbReference type="AlphaFoldDB" id="A0A177A172"/>
<dbReference type="GO" id="GO:0016705">
    <property type="term" value="F:oxidoreductase activity, acting on paired donors, with incorporation or reduction of molecular oxygen"/>
    <property type="evidence" value="ECO:0007669"/>
    <property type="project" value="InterPro"/>
</dbReference>
<dbReference type="SUPFAM" id="SSF48264">
    <property type="entry name" value="Cytochrome P450"/>
    <property type="match status" value="1"/>
</dbReference>
<keyword evidence="1" id="KW-0479">Metal-binding</keyword>
<organism evidence="3">
    <name type="scientific">Pseudogymnoascus destructans</name>
    <dbReference type="NCBI Taxonomy" id="655981"/>
    <lineage>
        <taxon>Eukaryota</taxon>
        <taxon>Fungi</taxon>
        <taxon>Dikarya</taxon>
        <taxon>Ascomycota</taxon>
        <taxon>Pezizomycotina</taxon>
        <taxon>Leotiomycetes</taxon>
        <taxon>Thelebolales</taxon>
        <taxon>Thelebolaceae</taxon>
        <taxon>Pseudogymnoascus</taxon>
    </lineage>
</organism>
<dbReference type="GO" id="GO:0020037">
    <property type="term" value="F:heme binding"/>
    <property type="evidence" value="ECO:0007669"/>
    <property type="project" value="InterPro"/>
</dbReference>
<dbReference type="InterPro" id="IPR017972">
    <property type="entry name" value="Cyt_P450_CS"/>
</dbReference>
<evidence type="ECO:0000256" key="2">
    <source>
        <dbReference type="ARBA" id="ARBA00023004"/>
    </source>
</evidence>
<name>A0A177A172_9PEZI</name>
<accession>A0A177A172</accession>
<protein>
    <submittedName>
        <fullName evidence="3">Uncharacterized protein</fullName>
    </submittedName>
</protein>
<evidence type="ECO:0000313" key="3">
    <source>
        <dbReference type="EMBL" id="OAF56019.2"/>
    </source>
</evidence>
<dbReference type="RefSeq" id="XP_024321317.1">
    <property type="nucleotide sequence ID" value="XM_024471543.1"/>
</dbReference>